<evidence type="ECO:0000256" key="5">
    <source>
        <dbReference type="ARBA" id="ARBA00022989"/>
    </source>
</evidence>
<dbReference type="InterPro" id="IPR052029">
    <property type="entry name" value="PpiD_chaperone"/>
</dbReference>
<evidence type="ECO:0000256" key="2">
    <source>
        <dbReference type="ARBA" id="ARBA00022475"/>
    </source>
</evidence>
<keyword evidence="7" id="KW-0143">Chaperone</keyword>
<dbReference type="InterPro" id="IPR000297">
    <property type="entry name" value="PPIase_PpiC"/>
</dbReference>
<dbReference type="Pfam" id="PF13624">
    <property type="entry name" value="SurA_N_3"/>
    <property type="match status" value="1"/>
</dbReference>
<accession>A0A557QKC9</accession>
<dbReference type="SUPFAM" id="SSF109998">
    <property type="entry name" value="Triger factor/SurA peptide-binding domain-like"/>
    <property type="match status" value="1"/>
</dbReference>
<keyword evidence="2" id="KW-1003">Cell membrane</keyword>
<evidence type="ECO:0000256" key="1">
    <source>
        <dbReference type="ARBA" id="ARBA00004382"/>
    </source>
</evidence>
<comment type="similarity">
    <text evidence="8">Belongs to the PpiD chaperone family.</text>
</comment>
<dbReference type="AlphaFoldDB" id="A0A557QKC9"/>
<evidence type="ECO:0000256" key="8">
    <source>
        <dbReference type="ARBA" id="ARBA00038408"/>
    </source>
</evidence>
<sequence>MFEAVRNNKRIAQAILALISVTFAFFGIESYLNNNGAAGEVATVGGTPISAYEFEQAVREQQDRIRASNEGQVDPATFQDPLFRRAVLDNLVNQRLLSLFASEHRLSVSDEQLRQTIAGIPAFQEDGQFSNARYQAALRGQGMNDLSFQERLRGELAYQQVLSAMGEAAMVPKAAVSRVLSAQLEERTVHMVRFEPETYLKSLEISPEAAKAYYEANIESYAVPARVKLSYLVLSADTLKSKVTVSDDELRAEYEQTKLNLGSPEERKARHILVQVAADASEADVAAASKKAEALLAEIKADGSRFEAIAKTASDDPGSSANGGDLGFFGRGAMLKPFEDAAFSLAVGEVSELVRSDFGFHIIRVDDIRKATIPSFEEARGQLEATLRERAASRRFAESAEQFANLVYEQPDSLEPAANQFGLEIRSTEDWIEKGATTVAGFESPALAEAVFSQSAIASKHNTDAIDIGNNTIVAARVTSHEPAQRRSFDEVKAEVESQLRQQQAAEAAAKAGADQLAALTKGEKADLSWGDPIKLQRGLPMLPPNAMTSVFAVASDSLPAYTGVSVPGAGYALFRVDAVKKVTIDDKDPRLETMTDQYAQLMGAQDLRAFLSALRERYAVKINAAALATDSNG</sequence>
<keyword evidence="4" id="KW-0812">Transmembrane</keyword>
<evidence type="ECO:0000313" key="14">
    <source>
        <dbReference type="Proteomes" id="UP000319502"/>
    </source>
</evidence>
<evidence type="ECO:0000256" key="4">
    <source>
        <dbReference type="ARBA" id="ARBA00022692"/>
    </source>
</evidence>
<dbReference type="InterPro" id="IPR027304">
    <property type="entry name" value="Trigger_fact/SurA_dom_sf"/>
</dbReference>
<dbReference type="PANTHER" id="PTHR47529:SF1">
    <property type="entry name" value="PERIPLASMIC CHAPERONE PPID"/>
    <property type="match status" value="1"/>
</dbReference>
<evidence type="ECO:0000256" key="6">
    <source>
        <dbReference type="ARBA" id="ARBA00023136"/>
    </source>
</evidence>
<name>A0A557QKC9_9RHOO</name>
<comment type="subcellular location">
    <subcellularLocation>
        <location evidence="1">Cell inner membrane</location>
        <topology evidence="1">Single-pass type II membrane protein</topology>
        <orientation evidence="1">Periplasmic side</orientation>
    </subcellularLocation>
</comment>
<organism evidence="13 14">
    <name type="scientific">Denitromonas halophila</name>
    <dbReference type="NCBI Taxonomy" id="1629404"/>
    <lineage>
        <taxon>Bacteria</taxon>
        <taxon>Pseudomonadati</taxon>
        <taxon>Pseudomonadota</taxon>
        <taxon>Betaproteobacteria</taxon>
        <taxon>Rhodocyclales</taxon>
        <taxon>Zoogloeaceae</taxon>
        <taxon>Denitromonas</taxon>
    </lineage>
</organism>
<keyword evidence="3" id="KW-0997">Cell inner membrane</keyword>
<evidence type="ECO:0000256" key="10">
    <source>
        <dbReference type="ARBA" id="ARBA00042775"/>
    </source>
</evidence>
<evidence type="ECO:0000256" key="11">
    <source>
        <dbReference type="PROSITE-ProRule" id="PRU00278"/>
    </source>
</evidence>
<proteinExistence type="inferred from homology"/>
<keyword evidence="11 13" id="KW-0413">Isomerase</keyword>
<evidence type="ECO:0000259" key="12">
    <source>
        <dbReference type="PROSITE" id="PS50198"/>
    </source>
</evidence>
<evidence type="ECO:0000256" key="3">
    <source>
        <dbReference type="ARBA" id="ARBA00022519"/>
    </source>
</evidence>
<dbReference type="RefSeq" id="WP_144310594.1">
    <property type="nucleotide sequence ID" value="NZ_VMNK01000015.1"/>
</dbReference>
<dbReference type="Proteomes" id="UP000319502">
    <property type="component" value="Unassembled WGS sequence"/>
</dbReference>
<comment type="caution">
    <text evidence="13">The sequence shown here is derived from an EMBL/GenBank/DDBJ whole genome shotgun (WGS) entry which is preliminary data.</text>
</comment>
<keyword evidence="5" id="KW-1133">Transmembrane helix</keyword>
<dbReference type="OrthoDB" id="9812372at2"/>
<dbReference type="SUPFAM" id="SSF54534">
    <property type="entry name" value="FKBP-like"/>
    <property type="match status" value="1"/>
</dbReference>
<dbReference type="Gene3D" id="3.10.50.40">
    <property type="match status" value="1"/>
</dbReference>
<dbReference type="GO" id="GO:0003755">
    <property type="term" value="F:peptidyl-prolyl cis-trans isomerase activity"/>
    <property type="evidence" value="ECO:0007669"/>
    <property type="project" value="UniProtKB-KW"/>
</dbReference>
<dbReference type="EMBL" id="VMNK01000015">
    <property type="protein sequence ID" value="TVO53363.1"/>
    <property type="molecule type" value="Genomic_DNA"/>
</dbReference>
<protein>
    <recommendedName>
        <fullName evidence="9">Periplasmic chaperone PpiD</fullName>
    </recommendedName>
    <alternativeName>
        <fullName evidence="10">Periplasmic folding chaperone</fullName>
    </alternativeName>
</protein>
<keyword evidence="14" id="KW-1185">Reference proteome</keyword>
<dbReference type="Gene3D" id="1.10.4030.10">
    <property type="entry name" value="Porin chaperone SurA, peptide-binding domain"/>
    <property type="match status" value="1"/>
</dbReference>
<dbReference type="PANTHER" id="PTHR47529">
    <property type="entry name" value="PEPTIDYL-PROLYL CIS-TRANS ISOMERASE D"/>
    <property type="match status" value="1"/>
</dbReference>
<gene>
    <name evidence="13" type="ORF">FHP91_16440</name>
</gene>
<reference evidence="13 14" key="1">
    <citation type="submission" date="2019-07" db="EMBL/GenBank/DDBJ databases">
        <title>The pathways for chlorine oxyanion respiration interact through the shared metabolite chlorate.</title>
        <authorList>
            <person name="Barnum T.P."/>
            <person name="Cheng Y."/>
            <person name="Hill K.A."/>
            <person name="Lucas L.N."/>
            <person name="Carlson H.K."/>
            <person name="Coates J.D."/>
        </authorList>
    </citation>
    <scope>NUCLEOTIDE SEQUENCE [LARGE SCALE GENOMIC DNA]</scope>
    <source>
        <strain evidence="13 14">SFB-3</strain>
    </source>
</reference>
<evidence type="ECO:0000256" key="7">
    <source>
        <dbReference type="ARBA" id="ARBA00023186"/>
    </source>
</evidence>
<dbReference type="PROSITE" id="PS50198">
    <property type="entry name" value="PPIC_PPIASE_2"/>
    <property type="match status" value="1"/>
</dbReference>
<evidence type="ECO:0000256" key="9">
    <source>
        <dbReference type="ARBA" id="ARBA00040743"/>
    </source>
</evidence>
<keyword evidence="6" id="KW-0472">Membrane</keyword>
<evidence type="ECO:0000313" key="13">
    <source>
        <dbReference type="EMBL" id="TVO53363.1"/>
    </source>
</evidence>
<dbReference type="Pfam" id="PF13616">
    <property type="entry name" value="Rotamase_3"/>
    <property type="match status" value="1"/>
</dbReference>
<keyword evidence="11" id="KW-0697">Rotamase</keyword>
<dbReference type="GO" id="GO:0005886">
    <property type="term" value="C:plasma membrane"/>
    <property type="evidence" value="ECO:0007669"/>
    <property type="project" value="UniProtKB-SubCell"/>
</dbReference>
<feature type="domain" description="PpiC" evidence="12">
    <location>
        <begin position="264"/>
        <end position="367"/>
    </location>
</feature>
<dbReference type="InterPro" id="IPR046357">
    <property type="entry name" value="PPIase_dom_sf"/>
</dbReference>